<dbReference type="OrthoDB" id="2669721at2759"/>
<keyword evidence="3" id="KW-1185">Reference proteome</keyword>
<feature type="region of interest" description="Disordered" evidence="1">
    <location>
        <begin position="97"/>
        <end position="132"/>
    </location>
</feature>
<gene>
    <name evidence="2" type="ORF">CY34DRAFT_26510</name>
</gene>
<dbReference type="Proteomes" id="UP000054485">
    <property type="component" value="Unassembled WGS sequence"/>
</dbReference>
<feature type="compositionally biased region" description="Pro residues" evidence="1">
    <location>
        <begin position="107"/>
        <end position="131"/>
    </location>
</feature>
<proteinExistence type="predicted"/>
<organism evidence="2 3">
    <name type="scientific">Suillus luteus UH-Slu-Lm8-n1</name>
    <dbReference type="NCBI Taxonomy" id="930992"/>
    <lineage>
        <taxon>Eukaryota</taxon>
        <taxon>Fungi</taxon>
        <taxon>Dikarya</taxon>
        <taxon>Basidiomycota</taxon>
        <taxon>Agaricomycotina</taxon>
        <taxon>Agaricomycetes</taxon>
        <taxon>Agaricomycetidae</taxon>
        <taxon>Boletales</taxon>
        <taxon>Suillineae</taxon>
        <taxon>Suillaceae</taxon>
        <taxon>Suillus</taxon>
    </lineage>
</organism>
<dbReference type="InParanoid" id="A0A0D0ACL6"/>
<evidence type="ECO:0000256" key="1">
    <source>
        <dbReference type="SAM" id="MobiDB-lite"/>
    </source>
</evidence>
<evidence type="ECO:0000313" key="2">
    <source>
        <dbReference type="EMBL" id="KIK35849.1"/>
    </source>
</evidence>
<reference evidence="3" key="2">
    <citation type="submission" date="2015-01" db="EMBL/GenBank/DDBJ databases">
        <title>Evolutionary Origins and Diversification of the Mycorrhizal Mutualists.</title>
        <authorList>
            <consortium name="DOE Joint Genome Institute"/>
            <consortium name="Mycorrhizal Genomics Consortium"/>
            <person name="Kohler A."/>
            <person name="Kuo A."/>
            <person name="Nagy L.G."/>
            <person name="Floudas D."/>
            <person name="Copeland A."/>
            <person name="Barry K.W."/>
            <person name="Cichocki N."/>
            <person name="Veneault-Fourrey C."/>
            <person name="LaButti K."/>
            <person name="Lindquist E.A."/>
            <person name="Lipzen A."/>
            <person name="Lundell T."/>
            <person name="Morin E."/>
            <person name="Murat C."/>
            <person name="Riley R."/>
            <person name="Ohm R."/>
            <person name="Sun H."/>
            <person name="Tunlid A."/>
            <person name="Henrissat B."/>
            <person name="Grigoriev I.V."/>
            <person name="Hibbett D.S."/>
            <person name="Martin F."/>
        </authorList>
    </citation>
    <scope>NUCLEOTIDE SEQUENCE [LARGE SCALE GENOMIC DNA]</scope>
    <source>
        <strain evidence="3">UH-Slu-Lm8-n1</strain>
    </source>
</reference>
<dbReference type="STRING" id="930992.A0A0D0ACL6"/>
<dbReference type="AlphaFoldDB" id="A0A0D0ACL6"/>
<evidence type="ECO:0000313" key="3">
    <source>
        <dbReference type="Proteomes" id="UP000054485"/>
    </source>
</evidence>
<feature type="compositionally biased region" description="Acidic residues" evidence="1">
    <location>
        <begin position="844"/>
        <end position="854"/>
    </location>
</feature>
<dbReference type="HOGENOM" id="CLU_007337_0_1_1"/>
<protein>
    <submittedName>
        <fullName evidence="2">Uncharacterized protein</fullName>
    </submittedName>
</protein>
<name>A0A0D0ACL6_9AGAM</name>
<dbReference type="EMBL" id="KN835583">
    <property type="protein sequence ID" value="KIK35849.1"/>
    <property type="molecule type" value="Genomic_DNA"/>
</dbReference>
<sequence>MENKLECICNKYRYGRPHPVSRSTWYQHIQEAGSEEERQKFDFIKKLPPGARHAATIRALAKRAQENSDSSCVGWQKRAKPGSADVDIDYNFDDNNLIDNYDHSHKPSPPPEPFPPPEPSPPEPSPSPEPLPLRDIQFERRRRPDIDVEALAQSVILPKIKEAMEFVLSLRRASLTDLLAQICEDALDAYNHICRSTLRNFAGAEGADEILSFHAVERLISQRTGVEAIEHDMCSQSCLTFTGPFTDLKNCPMCGTHRWDQAKLHASNGCVKVASQKFATIPLGPQLQGLYCHPDSACNMRYLHECTQEVLAELRRSGTIPIIDDIIIGWDYLGAVLDGDIKQNDIVLMVSLDGGFIPGPNKPKNLNSFLIVSMHHLAALQNEGLTVWDTSHNTCFISDLHLLFTTADGPGLVYWDGMVGHSGKNGCRMYCGVTGRRKTQGTHYYPALLNPRDRCAAGSDHADINIFRIPLGGSDEYTENLHHLVASPTQRQWEIRKTQTGLTKPPLILGLNLSHCLSIPHCMMIDIMHLARNLSDVLIGLWCGTIDCDGDVWAAHGVAVEKAGPYLPGSFDRRPRNIAEKLNTSYKTWEFQLYTFGLRPALLYGILPELYWVNYCKLVRGFQLPCQHRITANDLTHAHTLLCTWEHDFEVIYYALKEDSNTFTHTIGNLGQEIHQPSNPYANLSKEGLRRCQVNTLLSVIPELDKAPKGLSNGAVDIKDGYALLRKCDRYATYPVGDHAVAFAIFFGNGQVVPRIRQWAWLLLPNGQIARSPLLEVSSQTVVSCIQLNEFTVTHVKNIASVVAMIPHKPTLPSEVTEDWFFMLEKPGLDISTLGVRDDKNKEDQEDIGDVDVE</sequence>
<accession>A0A0D0ACL6</accession>
<feature type="region of interest" description="Disordered" evidence="1">
    <location>
        <begin position="835"/>
        <end position="854"/>
    </location>
</feature>
<reference evidence="2 3" key="1">
    <citation type="submission" date="2014-04" db="EMBL/GenBank/DDBJ databases">
        <authorList>
            <consortium name="DOE Joint Genome Institute"/>
            <person name="Kuo A."/>
            <person name="Ruytinx J."/>
            <person name="Rineau F."/>
            <person name="Colpaert J."/>
            <person name="Kohler A."/>
            <person name="Nagy L.G."/>
            <person name="Floudas D."/>
            <person name="Copeland A."/>
            <person name="Barry K.W."/>
            <person name="Cichocki N."/>
            <person name="Veneault-Fourrey C."/>
            <person name="LaButti K."/>
            <person name="Lindquist E.A."/>
            <person name="Lipzen A."/>
            <person name="Lundell T."/>
            <person name="Morin E."/>
            <person name="Murat C."/>
            <person name="Sun H."/>
            <person name="Tunlid A."/>
            <person name="Henrissat B."/>
            <person name="Grigoriev I.V."/>
            <person name="Hibbett D.S."/>
            <person name="Martin F."/>
            <person name="Nordberg H.P."/>
            <person name="Cantor M.N."/>
            <person name="Hua S.X."/>
        </authorList>
    </citation>
    <scope>NUCLEOTIDE SEQUENCE [LARGE SCALE GENOMIC DNA]</scope>
    <source>
        <strain evidence="2 3">UH-Slu-Lm8-n1</strain>
    </source>
</reference>